<comment type="caution">
    <text evidence="1">The sequence shown here is derived from an EMBL/GenBank/DDBJ whole genome shotgun (WGS) entry which is preliminary data.</text>
</comment>
<keyword evidence="1" id="KW-0695">RNA-directed DNA polymerase</keyword>
<proteinExistence type="predicted"/>
<evidence type="ECO:0000313" key="1">
    <source>
        <dbReference type="EMBL" id="GFR95393.1"/>
    </source>
</evidence>
<sequence length="345" mass="38592">MEILSDLFTRKDLSKDTAYDYYYVLELHNRIKSACKVAQENISQVVADTLNKQDKQAILEVFVPGEKVLVLLPQSNNKLIFSLRGPFEVVKKQSHLVYQVNIDGQVSPLHVNLLRKYYDRQIVSETTSAMGVATTLPLTTEQHPAPIDSGLSSSDNSVVSTNAVEPFTIFSEFPLPANIDNWELVFTDDLNACNSSIVKETCEDCVLKTLPTDNEKSKVTINPPLDDGKVKQVHKILTKFSDTLTSLPGHTHTVQHKIRLTTDEPVRVKPYQLPFASQNFVKDEIKKLLDLGVVEPSVSPFCSPIVLVKKKDGSLRLCIDFRKLKSVTVLDATDIPLPEDLFAEL</sequence>
<dbReference type="InterPro" id="IPR050951">
    <property type="entry name" value="Retrovirus_Pol_polyprotein"/>
</dbReference>
<evidence type="ECO:0000313" key="2">
    <source>
        <dbReference type="Proteomes" id="UP000762676"/>
    </source>
</evidence>
<gene>
    <name evidence="1" type="ORF">ElyMa_006272700</name>
</gene>
<dbReference type="Proteomes" id="UP000762676">
    <property type="component" value="Unassembled WGS sequence"/>
</dbReference>
<accession>A0AAV4HAR6</accession>
<name>A0AAV4HAR6_9GAST</name>
<dbReference type="Gene3D" id="3.10.10.10">
    <property type="entry name" value="HIV Type 1 Reverse Transcriptase, subunit A, domain 1"/>
    <property type="match status" value="1"/>
</dbReference>
<dbReference type="EMBL" id="BMAT01012603">
    <property type="protein sequence ID" value="GFR95393.1"/>
    <property type="molecule type" value="Genomic_DNA"/>
</dbReference>
<organism evidence="1 2">
    <name type="scientific">Elysia marginata</name>
    <dbReference type="NCBI Taxonomy" id="1093978"/>
    <lineage>
        <taxon>Eukaryota</taxon>
        <taxon>Metazoa</taxon>
        <taxon>Spiralia</taxon>
        <taxon>Lophotrochozoa</taxon>
        <taxon>Mollusca</taxon>
        <taxon>Gastropoda</taxon>
        <taxon>Heterobranchia</taxon>
        <taxon>Euthyneura</taxon>
        <taxon>Panpulmonata</taxon>
        <taxon>Sacoglossa</taxon>
        <taxon>Placobranchoidea</taxon>
        <taxon>Plakobranchidae</taxon>
        <taxon>Elysia</taxon>
    </lineage>
</organism>
<dbReference type="InterPro" id="IPR043502">
    <property type="entry name" value="DNA/RNA_pol_sf"/>
</dbReference>
<dbReference type="PANTHER" id="PTHR37984">
    <property type="entry name" value="PROTEIN CBG26694"/>
    <property type="match status" value="1"/>
</dbReference>
<keyword evidence="1" id="KW-0548">Nucleotidyltransferase</keyword>
<dbReference type="GO" id="GO:0003964">
    <property type="term" value="F:RNA-directed DNA polymerase activity"/>
    <property type="evidence" value="ECO:0007669"/>
    <property type="project" value="UniProtKB-KW"/>
</dbReference>
<dbReference type="PANTHER" id="PTHR37984:SF5">
    <property type="entry name" value="PROTEIN NYNRIN-LIKE"/>
    <property type="match status" value="1"/>
</dbReference>
<reference evidence="1 2" key="1">
    <citation type="journal article" date="2021" name="Elife">
        <title>Chloroplast acquisition without the gene transfer in kleptoplastic sea slugs, Plakobranchus ocellatus.</title>
        <authorList>
            <person name="Maeda T."/>
            <person name="Takahashi S."/>
            <person name="Yoshida T."/>
            <person name="Shimamura S."/>
            <person name="Takaki Y."/>
            <person name="Nagai Y."/>
            <person name="Toyoda A."/>
            <person name="Suzuki Y."/>
            <person name="Arimoto A."/>
            <person name="Ishii H."/>
            <person name="Satoh N."/>
            <person name="Nishiyama T."/>
            <person name="Hasebe M."/>
            <person name="Maruyama T."/>
            <person name="Minagawa J."/>
            <person name="Obokata J."/>
            <person name="Shigenobu S."/>
        </authorList>
    </citation>
    <scope>NUCLEOTIDE SEQUENCE [LARGE SCALE GENOMIC DNA]</scope>
</reference>
<protein>
    <submittedName>
        <fullName evidence="1">Reverse transcriptase</fullName>
    </submittedName>
</protein>
<keyword evidence="1" id="KW-0808">Transferase</keyword>
<dbReference type="SUPFAM" id="SSF56672">
    <property type="entry name" value="DNA/RNA polymerases"/>
    <property type="match status" value="1"/>
</dbReference>
<keyword evidence="2" id="KW-1185">Reference proteome</keyword>
<dbReference type="AlphaFoldDB" id="A0AAV4HAR6"/>